<sequence length="120" mass="13630">MSCILLRSAQQAKNTELVVSLAVPITVFAFMVIVFLYVSSTVRLTLCHHISILRKYHSVALKLWSMRHPYQVRTQDGGTQIKTVKPEHVILQNIPSKTLASLEQSEELASKLQVRDAENW</sequence>
<dbReference type="EMBL" id="ML743570">
    <property type="protein sequence ID" value="KAE8138577.1"/>
    <property type="molecule type" value="Genomic_DNA"/>
</dbReference>
<proteinExistence type="predicted"/>
<feature type="transmembrane region" description="Helical" evidence="1">
    <location>
        <begin position="17"/>
        <end position="38"/>
    </location>
</feature>
<evidence type="ECO:0000313" key="2">
    <source>
        <dbReference type="EMBL" id="KAE8138577.1"/>
    </source>
</evidence>
<keyword evidence="1" id="KW-1133">Transmembrane helix</keyword>
<name>A0A5N6SXE2_ASPPS</name>
<accession>A0A5N6SXE2</accession>
<organism evidence="2 3">
    <name type="scientific">Aspergillus pseudotamarii</name>
    <dbReference type="NCBI Taxonomy" id="132259"/>
    <lineage>
        <taxon>Eukaryota</taxon>
        <taxon>Fungi</taxon>
        <taxon>Dikarya</taxon>
        <taxon>Ascomycota</taxon>
        <taxon>Pezizomycotina</taxon>
        <taxon>Eurotiomycetes</taxon>
        <taxon>Eurotiomycetidae</taxon>
        <taxon>Eurotiales</taxon>
        <taxon>Aspergillaceae</taxon>
        <taxon>Aspergillus</taxon>
        <taxon>Aspergillus subgen. Circumdati</taxon>
    </lineage>
</organism>
<evidence type="ECO:0000313" key="3">
    <source>
        <dbReference type="Proteomes" id="UP000325672"/>
    </source>
</evidence>
<dbReference type="Proteomes" id="UP000325672">
    <property type="component" value="Unassembled WGS sequence"/>
</dbReference>
<dbReference type="GeneID" id="43638484"/>
<protein>
    <submittedName>
        <fullName evidence="2">Uncharacterized protein</fullName>
    </submittedName>
</protein>
<reference evidence="2 3" key="1">
    <citation type="submission" date="2019-04" db="EMBL/GenBank/DDBJ databases">
        <title>Friends and foes A comparative genomics study of 23 Aspergillus species from section Flavi.</title>
        <authorList>
            <consortium name="DOE Joint Genome Institute"/>
            <person name="Kjaerbolling I."/>
            <person name="Vesth T."/>
            <person name="Frisvad J.C."/>
            <person name="Nybo J.L."/>
            <person name="Theobald S."/>
            <person name="Kildgaard S."/>
            <person name="Isbrandt T."/>
            <person name="Kuo A."/>
            <person name="Sato A."/>
            <person name="Lyhne E.K."/>
            <person name="Kogle M.E."/>
            <person name="Wiebenga A."/>
            <person name="Kun R.S."/>
            <person name="Lubbers R.J."/>
            <person name="Makela M.R."/>
            <person name="Barry K."/>
            <person name="Chovatia M."/>
            <person name="Clum A."/>
            <person name="Daum C."/>
            <person name="Haridas S."/>
            <person name="He G."/>
            <person name="LaButti K."/>
            <person name="Lipzen A."/>
            <person name="Mondo S."/>
            <person name="Riley R."/>
            <person name="Salamov A."/>
            <person name="Simmons B.A."/>
            <person name="Magnuson J.K."/>
            <person name="Henrissat B."/>
            <person name="Mortensen U.H."/>
            <person name="Larsen T.O."/>
            <person name="Devries R.P."/>
            <person name="Grigoriev I.V."/>
            <person name="Machida M."/>
            <person name="Baker S.E."/>
            <person name="Andersen M.R."/>
        </authorList>
    </citation>
    <scope>NUCLEOTIDE SEQUENCE [LARGE SCALE GENOMIC DNA]</scope>
    <source>
        <strain evidence="2 3">CBS 117625</strain>
    </source>
</reference>
<dbReference type="AlphaFoldDB" id="A0A5N6SXE2"/>
<keyword evidence="1" id="KW-0812">Transmembrane</keyword>
<keyword evidence="1" id="KW-0472">Membrane</keyword>
<gene>
    <name evidence="2" type="ORF">BDV38DRAFT_244118</name>
</gene>
<dbReference type="RefSeq" id="XP_031914640.1">
    <property type="nucleotide sequence ID" value="XM_032054274.1"/>
</dbReference>
<evidence type="ECO:0000256" key="1">
    <source>
        <dbReference type="SAM" id="Phobius"/>
    </source>
</evidence>
<keyword evidence="3" id="KW-1185">Reference proteome</keyword>